<name>A0ACA9KAD6_9GLOM</name>
<accession>A0ACA9KAD6</accession>
<organism evidence="1 2">
    <name type="scientific">Scutellospora calospora</name>
    <dbReference type="NCBI Taxonomy" id="85575"/>
    <lineage>
        <taxon>Eukaryota</taxon>
        <taxon>Fungi</taxon>
        <taxon>Fungi incertae sedis</taxon>
        <taxon>Mucoromycota</taxon>
        <taxon>Glomeromycotina</taxon>
        <taxon>Glomeromycetes</taxon>
        <taxon>Diversisporales</taxon>
        <taxon>Gigasporaceae</taxon>
        <taxon>Scutellospora</taxon>
    </lineage>
</organism>
<comment type="caution">
    <text evidence="1">The sequence shown here is derived from an EMBL/GenBank/DDBJ whole genome shotgun (WGS) entry which is preliminary data.</text>
</comment>
<sequence>MPYVAPKTSKNTTLPLTVKQSNPIIKDARPLEHSFTSLKTVINVNKQNKSQITSIRETTITCTSLQQGNLSHARNRLLRKQNGEIVKSSFKKDEIKSNSPKHVRFSDDFKQID</sequence>
<reference evidence="1" key="1">
    <citation type="submission" date="2021-06" db="EMBL/GenBank/DDBJ databases">
        <authorList>
            <person name="Kallberg Y."/>
            <person name="Tangrot J."/>
            <person name="Rosling A."/>
        </authorList>
    </citation>
    <scope>NUCLEOTIDE SEQUENCE</scope>
    <source>
        <strain evidence="1">AU212A</strain>
    </source>
</reference>
<proteinExistence type="predicted"/>
<evidence type="ECO:0000313" key="1">
    <source>
        <dbReference type="EMBL" id="CAG8460866.1"/>
    </source>
</evidence>
<dbReference type="Proteomes" id="UP000789860">
    <property type="component" value="Unassembled WGS sequence"/>
</dbReference>
<keyword evidence="2" id="KW-1185">Reference proteome</keyword>
<gene>
    <name evidence="1" type="ORF">SCALOS_LOCUS1606</name>
</gene>
<dbReference type="EMBL" id="CAJVPM010001164">
    <property type="protein sequence ID" value="CAG8460866.1"/>
    <property type="molecule type" value="Genomic_DNA"/>
</dbReference>
<evidence type="ECO:0000313" key="2">
    <source>
        <dbReference type="Proteomes" id="UP000789860"/>
    </source>
</evidence>
<protein>
    <submittedName>
        <fullName evidence="1">1226_t:CDS:1</fullName>
    </submittedName>
</protein>